<gene>
    <name evidence="1" type="ORF">L3X38_003964</name>
</gene>
<dbReference type="AlphaFoldDB" id="A0AAD4ZN16"/>
<accession>A0AAD4ZN16</accession>
<organism evidence="1 2">
    <name type="scientific">Prunus dulcis</name>
    <name type="common">Almond</name>
    <name type="synonym">Amygdalus dulcis</name>
    <dbReference type="NCBI Taxonomy" id="3755"/>
    <lineage>
        <taxon>Eukaryota</taxon>
        <taxon>Viridiplantae</taxon>
        <taxon>Streptophyta</taxon>
        <taxon>Embryophyta</taxon>
        <taxon>Tracheophyta</taxon>
        <taxon>Spermatophyta</taxon>
        <taxon>Magnoliopsida</taxon>
        <taxon>eudicotyledons</taxon>
        <taxon>Gunneridae</taxon>
        <taxon>Pentapetalae</taxon>
        <taxon>rosids</taxon>
        <taxon>fabids</taxon>
        <taxon>Rosales</taxon>
        <taxon>Rosaceae</taxon>
        <taxon>Amygdaloideae</taxon>
        <taxon>Amygdaleae</taxon>
        <taxon>Prunus</taxon>
    </lineage>
</organism>
<name>A0AAD4ZN16_PRUDU</name>
<comment type="caution">
    <text evidence="1">The sequence shown here is derived from an EMBL/GenBank/DDBJ whole genome shotgun (WGS) entry which is preliminary data.</text>
</comment>
<evidence type="ECO:0000313" key="1">
    <source>
        <dbReference type="EMBL" id="KAI5351073.1"/>
    </source>
</evidence>
<proteinExistence type="predicted"/>
<protein>
    <submittedName>
        <fullName evidence="1">Uncharacterized protein</fullName>
    </submittedName>
</protein>
<dbReference type="EMBL" id="JAJFAZ020000001">
    <property type="protein sequence ID" value="KAI5351073.1"/>
    <property type="molecule type" value="Genomic_DNA"/>
</dbReference>
<sequence>MVSKVRLMIDEDEKFQEKTLFLSHTKTAISIIKEKLSLQQLQSFKTQIFLLLLQKLHDQPTSDLDFSQLRPPFQARLVPNEPPHFPLLVPAHPSFDPLSWSPETATKQGCLDNFRQNFMELARIPPATIFFDLVRDKRCSTLCDDHVGISLDQRFGDFPIAGIALDTHALPARVVARWPLLGRSLSPKIILMSSRVQRVGSEECVEPIGTPGFVIGVPNTQDLGSLIDRKSSEAVISFEKR</sequence>
<keyword evidence="2" id="KW-1185">Reference proteome</keyword>
<dbReference type="Proteomes" id="UP001054821">
    <property type="component" value="Chromosome 1"/>
</dbReference>
<reference evidence="1 2" key="1">
    <citation type="journal article" date="2022" name="G3 (Bethesda)">
        <title>Whole-genome sequence and methylome profiling of the almond [Prunus dulcis (Mill.) D.A. Webb] cultivar 'Nonpareil'.</title>
        <authorList>
            <person name="D'Amico-Willman K.M."/>
            <person name="Ouma W.Z."/>
            <person name="Meulia T."/>
            <person name="Sideli G.M."/>
            <person name="Gradziel T.M."/>
            <person name="Fresnedo-Ramirez J."/>
        </authorList>
    </citation>
    <scope>NUCLEOTIDE SEQUENCE [LARGE SCALE GENOMIC DNA]</scope>
    <source>
        <strain evidence="1">Clone GOH B32 T37-40</strain>
    </source>
</reference>
<evidence type="ECO:0000313" key="2">
    <source>
        <dbReference type="Proteomes" id="UP001054821"/>
    </source>
</evidence>